<evidence type="ECO:0000256" key="4">
    <source>
        <dbReference type="ARBA" id="ARBA00023143"/>
    </source>
</evidence>
<evidence type="ECO:0000313" key="11">
    <source>
        <dbReference type="EMBL" id="MDE5412960.1"/>
    </source>
</evidence>
<dbReference type="InterPro" id="IPR011491">
    <property type="entry name" value="FlgE_D2"/>
</dbReference>
<evidence type="ECO:0000259" key="9">
    <source>
        <dbReference type="Pfam" id="PF07559"/>
    </source>
</evidence>
<dbReference type="PANTHER" id="PTHR30435:SF1">
    <property type="entry name" value="FLAGELLAR HOOK PROTEIN FLGE"/>
    <property type="match status" value="1"/>
</dbReference>
<dbReference type="Pfam" id="PF07559">
    <property type="entry name" value="FlgE_D2"/>
    <property type="match status" value="1"/>
</dbReference>
<dbReference type="InterPro" id="IPR010930">
    <property type="entry name" value="Flg_bb/hook_C_dom"/>
</dbReference>
<evidence type="ECO:0000256" key="1">
    <source>
        <dbReference type="ARBA" id="ARBA00004117"/>
    </source>
</evidence>
<keyword evidence="4 5" id="KW-0975">Bacterial flagellum</keyword>
<accession>A0ABT5VBX4</accession>
<feature type="domain" description="Flagellar basal-body/hook protein C-terminal" evidence="8">
    <location>
        <begin position="435"/>
        <end position="477"/>
    </location>
</feature>
<feature type="domain" description="Flagellar hook protein FlgE D2" evidence="9">
    <location>
        <begin position="206"/>
        <end position="353"/>
    </location>
</feature>
<organism evidence="11 12">
    <name type="scientific">Alkalihalobacterium chitinilyticum</name>
    <dbReference type="NCBI Taxonomy" id="2980103"/>
    <lineage>
        <taxon>Bacteria</taxon>
        <taxon>Bacillati</taxon>
        <taxon>Bacillota</taxon>
        <taxon>Bacilli</taxon>
        <taxon>Bacillales</taxon>
        <taxon>Bacillaceae</taxon>
        <taxon>Alkalihalobacterium</taxon>
    </lineage>
</organism>
<name>A0ABT5VBX4_9BACI</name>
<dbReference type="InterPro" id="IPR019776">
    <property type="entry name" value="Flagellar_basal_body_rod_CS"/>
</dbReference>
<dbReference type="Pfam" id="PF06429">
    <property type="entry name" value="Flg_bbr_C"/>
    <property type="match status" value="1"/>
</dbReference>
<evidence type="ECO:0000256" key="3">
    <source>
        <dbReference type="ARBA" id="ARBA00019015"/>
    </source>
</evidence>
<dbReference type="NCBIfam" id="TIGR03506">
    <property type="entry name" value="FlgEFG_subfam"/>
    <property type="match status" value="1"/>
</dbReference>
<dbReference type="Pfam" id="PF00460">
    <property type="entry name" value="Flg_bb_rod"/>
    <property type="match status" value="1"/>
</dbReference>
<evidence type="ECO:0000256" key="5">
    <source>
        <dbReference type="RuleBase" id="RU362116"/>
    </source>
</evidence>
<evidence type="ECO:0000259" key="10">
    <source>
        <dbReference type="Pfam" id="PF22692"/>
    </source>
</evidence>
<reference evidence="11" key="1">
    <citation type="submission" date="2024-05" db="EMBL/GenBank/DDBJ databases">
        <title>Alkalihalobacillus sp. strain MEB203 novel alkaliphilic bacterium from Lonar Lake, India.</title>
        <authorList>
            <person name="Joshi A."/>
            <person name="Thite S."/>
            <person name="Mengade P."/>
        </authorList>
    </citation>
    <scope>NUCLEOTIDE SEQUENCE</scope>
    <source>
        <strain evidence="11">MEB 203</strain>
    </source>
</reference>
<dbReference type="InterPro" id="IPR020013">
    <property type="entry name" value="Flagellar_FlgE/F/G"/>
</dbReference>
<evidence type="ECO:0000259" key="8">
    <source>
        <dbReference type="Pfam" id="PF06429"/>
    </source>
</evidence>
<dbReference type="Gene3D" id="2.60.98.20">
    <property type="entry name" value="Flagellar hook protein FlgE"/>
    <property type="match status" value="1"/>
</dbReference>
<protein>
    <recommendedName>
        <fullName evidence="3 5">Flagellar hook protein FlgE</fullName>
    </recommendedName>
</protein>
<sequence length="479" mass="51189">MLRSMYSSIGGLKNFQTKLDVIGNNIANVNTFGYKKGRTTFQDIMSQQIRGASTPTDNRGGTNPMQVGLGGTIATIDTIHTQGSMQSTGRSLDVAVSGDGFFVVNNGNLNSYTRAGNFYLDQNGTLVNGDGLRVLGYGLQAGTTDQIDYTQVQPLQIQAGSQMAPEATTNITYKGNFNADVPPVGSANGGTALVNGANQLTQQQINNAMKSGFMITHQVVDSLGATHNVKLAYQKDSTGNWTVGIVRPSIDLATREHNKDPMTGQLFYTYERLTSANTPFPGQTDDLIKFGANGYVIQDDPNAVNNNSMKEVNLTLNLNTQPLGAGDFNGAEPLQLTFDFSQFTQFSGSNTADVNQVTGNIDGFLDSFNIGQSGEIIGVFSNGRVQLLGQLALATFNNPGGLTKSGSNTYQASNNSGQPNIGTPGEGRGLLMGSTLEMSNVDISEEFTEMIVAQRGFQANTRIITTSDEILQELVNLKR</sequence>
<dbReference type="PROSITE" id="PS00588">
    <property type="entry name" value="FLAGELLA_BB_ROD"/>
    <property type="match status" value="1"/>
</dbReference>
<dbReference type="InterPro" id="IPR037058">
    <property type="entry name" value="Falgellar_hook_FlgE_sf"/>
</dbReference>
<evidence type="ECO:0000259" key="7">
    <source>
        <dbReference type="Pfam" id="PF00460"/>
    </source>
</evidence>
<feature type="compositionally biased region" description="Polar residues" evidence="6">
    <location>
        <begin position="404"/>
        <end position="421"/>
    </location>
</feature>
<feature type="domain" description="Flagellar basal body rod protein N-terminal" evidence="7">
    <location>
        <begin position="5"/>
        <end position="35"/>
    </location>
</feature>
<proteinExistence type="inferred from homology"/>
<keyword evidence="11" id="KW-0966">Cell projection</keyword>
<dbReference type="EMBL" id="JAOTPO010000003">
    <property type="protein sequence ID" value="MDE5412960.1"/>
    <property type="molecule type" value="Genomic_DNA"/>
</dbReference>
<keyword evidence="11" id="KW-0282">Flagellum</keyword>
<dbReference type="InterPro" id="IPR053967">
    <property type="entry name" value="LlgE_F_G-like_D1"/>
</dbReference>
<evidence type="ECO:0000256" key="2">
    <source>
        <dbReference type="ARBA" id="ARBA00009677"/>
    </source>
</evidence>
<keyword evidence="11" id="KW-0969">Cilium</keyword>
<dbReference type="InterPro" id="IPR001444">
    <property type="entry name" value="Flag_bb_rod_N"/>
</dbReference>
<evidence type="ECO:0000256" key="6">
    <source>
        <dbReference type="SAM" id="MobiDB-lite"/>
    </source>
</evidence>
<dbReference type="Proteomes" id="UP001148125">
    <property type="component" value="Unassembled WGS sequence"/>
</dbReference>
<comment type="function">
    <text evidence="5">A flexible structure which links the flagellar filament to the drive apparatus in the basal body.</text>
</comment>
<dbReference type="PANTHER" id="PTHR30435">
    <property type="entry name" value="FLAGELLAR PROTEIN"/>
    <property type="match status" value="1"/>
</dbReference>
<dbReference type="RefSeq" id="WP_275117589.1">
    <property type="nucleotide sequence ID" value="NZ_JAOTPO010000003.1"/>
</dbReference>
<dbReference type="Pfam" id="PF22692">
    <property type="entry name" value="LlgE_F_G_D1"/>
    <property type="match status" value="1"/>
</dbReference>
<gene>
    <name evidence="11" type="ORF">N7Z68_06150</name>
</gene>
<feature type="region of interest" description="Disordered" evidence="6">
    <location>
        <begin position="404"/>
        <end position="427"/>
    </location>
</feature>
<feature type="domain" description="Flagellar hook protein FlgE/F/G-like D1" evidence="10">
    <location>
        <begin position="95"/>
        <end position="154"/>
    </location>
</feature>
<evidence type="ECO:0000313" key="12">
    <source>
        <dbReference type="Proteomes" id="UP001148125"/>
    </source>
</evidence>
<dbReference type="InterPro" id="IPR037925">
    <property type="entry name" value="FlgE/F/G-like"/>
</dbReference>
<comment type="caution">
    <text evidence="11">The sequence shown here is derived from an EMBL/GenBank/DDBJ whole genome shotgun (WGS) entry which is preliminary data.</text>
</comment>
<comment type="similarity">
    <text evidence="2 5">Belongs to the flagella basal body rod proteins family.</text>
</comment>
<keyword evidence="12" id="KW-1185">Reference proteome</keyword>
<comment type="subcellular location">
    <subcellularLocation>
        <location evidence="1 5">Bacterial flagellum basal body</location>
    </subcellularLocation>
</comment>
<dbReference type="SUPFAM" id="SSF117143">
    <property type="entry name" value="Flagellar hook protein flgE"/>
    <property type="match status" value="1"/>
</dbReference>